<keyword evidence="2" id="KW-0378">Hydrolase</keyword>
<gene>
    <name evidence="4" type="ORF">AMS69_03775</name>
    <name evidence="5" type="ORF">GOC83_02620</name>
</gene>
<dbReference type="Proteomes" id="UP000037729">
    <property type="component" value="Unassembled WGS sequence"/>
</dbReference>
<organism evidence="4 6">
    <name type="scientific">Haloarcula rubripromontorii</name>
    <dbReference type="NCBI Taxonomy" id="1705562"/>
    <lineage>
        <taxon>Archaea</taxon>
        <taxon>Methanobacteriati</taxon>
        <taxon>Methanobacteriota</taxon>
        <taxon>Stenosarchaea group</taxon>
        <taxon>Halobacteria</taxon>
        <taxon>Halobacteriales</taxon>
        <taxon>Haloarculaceae</taxon>
        <taxon>Haloarcula</taxon>
    </lineage>
</organism>
<keyword evidence="6" id="KW-1185">Reference proteome</keyword>
<dbReference type="CDD" id="cd17911">
    <property type="entry name" value="CheC_ClassIII"/>
    <property type="match status" value="1"/>
</dbReference>
<dbReference type="GO" id="GO:0006935">
    <property type="term" value="P:chemotaxis"/>
    <property type="evidence" value="ECO:0007669"/>
    <property type="project" value="UniProtKB-KW"/>
</dbReference>
<dbReference type="PANTHER" id="PTHR43693">
    <property type="entry name" value="PROTEIN PHOSPHATASE CHEZ"/>
    <property type="match status" value="1"/>
</dbReference>
<protein>
    <submittedName>
        <fullName evidence="4 5">Chemotaxis protein</fullName>
    </submittedName>
</protein>
<dbReference type="STRING" id="1705562.AMS69_03775"/>
<reference evidence="5" key="2">
    <citation type="submission" date="2019-12" db="EMBL/GenBank/DDBJ databases">
        <title>The whole-genome sequencing of Haloarcula japonica strain pws8.</title>
        <authorList>
            <person name="Verma D.K."/>
            <person name="Gopal K."/>
            <person name="Prasad E.S."/>
        </authorList>
    </citation>
    <scope>NUCLEOTIDE SEQUENCE</scope>
    <source>
        <strain evidence="5">Pws8</strain>
    </source>
</reference>
<sequence length="214" mass="23116">MGLKVDVRKLDLFNQMAKEGSGTVAENLGQLTGLDATVRTSQINFLDIEDVKTHIGDDKGVGIYVELNEPPYGYVLFLLEPADSKRMAGAMMGGMGEPSEGEGFSDMERSAMQEIGNIMTSAFIDGWANVLETTIDMGTPNFVFGPADGIIDKMGGWPDSDLVFVVDSRITVDDGDLGMTVYTFPELEDLVALIQDIDLDTDVAVDTEASDILD</sequence>
<name>A0A0M9ANA5_9EURY</name>
<dbReference type="SUPFAM" id="SSF103039">
    <property type="entry name" value="CheC-like"/>
    <property type="match status" value="1"/>
</dbReference>
<dbReference type="Gene3D" id="3.40.1550.10">
    <property type="entry name" value="CheC-like"/>
    <property type="match status" value="1"/>
</dbReference>
<dbReference type="InterPro" id="IPR050992">
    <property type="entry name" value="CheZ_family_phosphatases"/>
</dbReference>
<evidence type="ECO:0000313" key="5">
    <source>
        <dbReference type="EMBL" id="NLV05032.1"/>
    </source>
</evidence>
<evidence type="ECO:0000256" key="2">
    <source>
        <dbReference type="ARBA" id="ARBA00022801"/>
    </source>
</evidence>
<reference evidence="4 6" key="1">
    <citation type="submission" date="2015-08" db="EMBL/GenBank/DDBJ databases">
        <title>Genomes of Isolates from Cabo Rojo, PR.</title>
        <authorList>
            <person name="Sanchez-Nieves R.L."/>
            <person name="Montalvo-Rodriguez R."/>
        </authorList>
    </citation>
    <scope>NUCLEOTIDE SEQUENCE [LARGE SCALE GENOMIC DNA]</scope>
    <source>
        <strain evidence="4 6">SL3</strain>
    </source>
</reference>
<evidence type="ECO:0000259" key="3">
    <source>
        <dbReference type="Pfam" id="PF04509"/>
    </source>
</evidence>
<dbReference type="GO" id="GO:0016787">
    <property type="term" value="F:hydrolase activity"/>
    <property type="evidence" value="ECO:0007669"/>
    <property type="project" value="UniProtKB-KW"/>
</dbReference>
<dbReference type="AlphaFoldDB" id="A0A0M9ANA5"/>
<dbReference type="EMBL" id="WOWB01000001">
    <property type="protein sequence ID" value="NLV05032.1"/>
    <property type="molecule type" value="Genomic_DNA"/>
</dbReference>
<dbReference type="OrthoDB" id="182374at2157"/>
<comment type="caution">
    <text evidence="4">The sequence shown here is derived from an EMBL/GenBank/DDBJ whole genome shotgun (WGS) entry which is preliminary data.</text>
</comment>
<evidence type="ECO:0000313" key="6">
    <source>
        <dbReference type="Proteomes" id="UP000037729"/>
    </source>
</evidence>
<feature type="domain" description="CheC-like protein" evidence="3">
    <location>
        <begin position="107"/>
        <end position="143"/>
    </location>
</feature>
<dbReference type="InterPro" id="IPR028976">
    <property type="entry name" value="CheC-like_sf"/>
</dbReference>
<evidence type="ECO:0000256" key="1">
    <source>
        <dbReference type="ARBA" id="ARBA00022500"/>
    </source>
</evidence>
<keyword evidence="1" id="KW-0145">Chemotaxis</keyword>
<dbReference type="RefSeq" id="WP_053966749.1">
    <property type="nucleotide sequence ID" value="NZ_JAWJXX010000021.1"/>
</dbReference>
<accession>A0A0M9ANA5</accession>
<proteinExistence type="predicted"/>
<dbReference type="InterPro" id="IPR007597">
    <property type="entry name" value="CheC"/>
</dbReference>
<dbReference type="Pfam" id="PF04509">
    <property type="entry name" value="CheC"/>
    <property type="match status" value="1"/>
</dbReference>
<dbReference type="PANTHER" id="PTHR43693:SF1">
    <property type="entry name" value="PROTEIN PHOSPHATASE CHEZ"/>
    <property type="match status" value="1"/>
</dbReference>
<dbReference type="Proteomes" id="UP000610611">
    <property type="component" value="Unassembled WGS sequence"/>
</dbReference>
<dbReference type="EMBL" id="LIUF01000001">
    <property type="protein sequence ID" value="KOX94988.1"/>
    <property type="molecule type" value="Genomic_DNA"/>
</dbReference>
<evidence type="ECO:0000313" key="4">
    <source>
        <dbReference type="EMBL" id="KOX94988.1"/>
    </source>
</evidence>
<dbReference type="PATRIC" id="fig|1705562.3.peg.1718"/>